<proteinExistence type="predicted"/>
<dbReference type="Proteomes" id="UP001219518">
    <property type="component" value="Unassembled WGS sequence"/>
</dbReference>
<protein>
    <submittedName>
        <fullName evidence="1">Ribosomal RNA small subunit methyltransferase J</fullName>
    </submittedName>
</protein>
<organism evidence="1 2">
    <name type="scientific">Frankliniella fusca</name>
    <dbReference type="NCBI Taxonomy" id="407009"/>
    <lineage>
        <taxon>Eukaryota</taxon>
        <taxon>Metazoa</taxon>
        <taxon>Ecdysozoa</taxon>
        <taxon>Arthropoda</taxon>
        <taxon>Hexapoda</taxon>
        <taxon>Insecta</taxon>
        <taxon>Pterygota</taxon>
        <taxon>Neoptera</taxon>
        <taxon>Paraneoptera</taxon>
        <taxon>Thysanoptera</taxon>
        <taxon>Terebrantia</taxon>
        <taxon>Thripoidea</taxon>
        <taxon>Thripidae</taxon>
        <taxon>Frankliniella</taxon>
    </lineage>
</organism>
<dbReference type="AlphaFoldDB" id="A0AAE1GYC0"/>
<keyword evidence="1" id="KW-0808">Transferase</keyword>
<accession>A0AAE1GYC0</accession>
<evidence type="ECO:0000313" key="1">
    <source>
        <dbReference type="EMBL" id="KAK3911309.1"/>
    </source>
</evidence>
<dbReference type="GO" id="GO:0008168">
    <property type="term" value="F:methyltransferase activity"/>
    <property type="evidence" value="ECO:0007669"/>
    <property type="project" value="UniProtKB-KW"/>
</dbReference>
<comment type="caution">
    <text evidence="1">The sequence shown here is derived from an EMBL/GenBank/DDBJ whole genome shotgun (WGS) entry which is preliminary data.</text>
</comment>
<evidence type="ECO:0000313" key="2">
    <source>
        <dbReference type="Proteomes" id="UP001219518"/>
    </source>
</evidence>
<sequence length="134" mass="15216">MGPMRKLVLRDNTKHNVQYYKAEINVNPRLVPAPRCGGSSYWASWDPLAVALQHKDLQQNHKCLQRAGCERSGVTWDIKGGAKEKIRNKKSFPRSILDPLVEHWIVQRQLGPTCGNVGETSKILNQREEEKSAN</sequence>
<keyword evidence="1" id="KW-0489">Methyltransferase</keyword>
<dbReference type="EMBL" id="JAHWGI010000256">
    <property type="protein sequence ID" value="KAK3911309.1"/>
    <property type="molecule type" value="Genomic_DNA"/>
</dbReference>
<reference evidence="1" key="1">
    <citation type="submission" date="2021-07" db="EMBL/GenBank/DDBJ databases">
        <authorList>
            <person name="Catto M.A."/>
            <person name="Jacobson A."/>
            <person name="Kennedy G."/>
            <person name="Labadie P."/>
            <person name="Hunt B.G."/>
            <person name="Srinivasan R."/>
        </authorList>
    </citation>
    <scope>NUCLEOTIDE SEQUENCE</scope>
    <source>
        <strain evidence="1">PL_HMW_Pooled</strain>
        <tissue evidence="1">Head</tissue>
    </source>
</reference>
<gene>
    <name evidence="1" type="ORF">KUF71_021090</name>
</gene>
<keyword evidence="2" id="KW-1185">Reference proteome</keyword>
<name>A0AAE1GYC0_9NEOP</name>
<reference evidence="1" key="2">
    <citation type="journal article" date="2023" name="BMC Genomics">
        <title>Pest status, molecular evolution, and epigenetic factors derived from the genome assembly of Frankliniella fusca, a thysanopteran phytovirus vector.</title>
        <authorList>
            <person name="Catto M.A."/>
            <person name="Labadie P.E."/>
            <person name="Jacobson A.L."/>
            <person name="Kennedy G.G."/>
            <person name="Srinivasan R."/>
            <person name="Hunt B.G."/>
        </authorList>
    </citation>
    <scope>NUCLEOTIDE SEQUENCE</scope>
    <source>
        <strain evidence="1">PL_HMW_Pooled</strain>
    </source>
</reference>
<dbReference type="GO" id="GO:0032259">
    <property type="term" value="P:methylation"/>
    <property type="evidence" value="ECO:0007669"/>
    <property type="project" value="UniProtKB-KW"/>
</dbReference>